<dbReference type="EMBL" id="REGN01002654">
    <property type="protein sequence ID" value="RNA26888.1"/>
    <property type="molecule type" value="Genomic_DNA"/>
</dbReference>
<keyword evidence="2" id="KW-1185">Reference proteome</keyword>
<gene>
    <name evidence="1" type="ORF">BpHYR1_048201</name>
</gene>
<name>A0A3M7RU74_BRAPC</name>
<evidence type="ECO:0000313" key="2">
    <source>
        <dbReference type="Proteomes" id="UP000276133"/>
    </source>
</evidence>
<comment type="caution">
    <text evidence="1">The sequence shown here is derived from an EMBL/GenBank/DDBJ whole genome shotgun (WGS) entry which is preliminary data.</text>
</comment>
<dbReference type="AlphaFoldDB" id="A0A3M7RU74"/>
<reference evidence="1 2" key="1">
    <citation type="journal article" date="2018" name="Sci. Rep.">
        <title>Genomic signatures of local adaptation to the degree of environmental predictability in rotifers.</title>
        <authorList>
            <person name="Franch-Gras L."/>
            <person name="Hahn C."/>
            <person name="Garcia-Roger E.M."/>
            <person name="Carmona M.J."/>
            <person name="Serra M."/>
            <person name="Gomez A."/>
        </authorList>
    </citation>
    <scope>NUCLEOTIDE SEQUENCE [LARGE SCALE GENOMIC DNA]</scope>
    <source>
        <strain evidence="1">HYR1</strain>
    </source>
</reference>
<sequence length="65" mass="7634">MDFKQLYCYFKGLFSIYFKSACPTSIQKALKRKEVFASLSTKEERNNRACSQVNDLINPYFIPIK</sequence>
<protein>
    <submittedName>
        <fullName evidence="1">Uncharacterized protein</fullName>
    </submittedName>
</protein>
<accession>A0A3M7RU74</accession>
<proteinExistence type="predicted"/>
<organism evidence="1 2">
    <name type="scientific">Brachionus plicatilis</name>
    <name type="common">Marine rotifer</name>
    <name type="synonym">Brachionus muelleri</name>
    <dbReference type="NCBI Taxonomy" id="10195"/>
    <lineage>
        <taxon>Eukaryota</taxon>
        <taxon>Metazoa</taxon>
        <taxon>Spiralia</taxon>
        <taxon>Gnathifera</taxon>
        <taxon>Rotifera</taxon>
        <taxon>Eurotatoria</taxon>
        <taxon>Monogononta</taxon>
        <taxon>Pseudotrocha</taxon>
        <taxon>Ploima</taxon>
        <taxon>Brachionidae</taxon>
        <taxon>Brachionus</taxon>
    </lineage>
</organism>
<dbReference type="Proteomes" id="UP000276133">
    <property type="component" value="Unassembled WGS sequence"/>
</dbReference>
<evidence type="ECO:0000313" key="1">
    <source>
        <dbReference type="EMBL" id="RNA26888.1"/>
    </source>
</evidence>